<name>A0A0K1EKE7_CHOCO</name>
<feature type="region of interest" description="Disordered" evidence="1">
    <location>
        <begin position="47"/>
        <end position="79"/>
    </location>
</feature>
<dbReference type="EMBL" id="CP012159">
    <property type="protein sequence ID" value="AKT41341.1"/>
    <property type="molecule type" value="Genomic_DNA"/>
</dbReference>
<sequence>MNSHAFQQRKRLTMARAAVSLVLPLGLLASMTGCTYSPYVRVEGDTLVGGQLPPPPSCPPSRALPPPADGDPASQEGAQ</sequence>
<dbReference type="Proteomes" id="UP000067626">
    <property type="component" value="Chromosome"/>
</dbReference>
<organism evidence="2 3">
    <name type="scientific">Chondromyces crocatus</name>
    <dbReference type="NCBI Taxonomy" id="52"/>
    <lineage>
        <taxon>Bacteria</taxon>
        <taxon>Pseudomonadati</taxon>
        <taxon>Myxococcota</taxon>
        <taxon>Polyangia</taxon>
        <taxon>Polyangiales</taxon>
        <taxon>Polyangiaceae</taxon>
        <taxon>Chondromyces</taxon>
    </lineage>
</organism>
<dbReference type="RefSeq" id="WP_050433145.1">
    <property type="nucleotide sequence ID" value="NZ_CP012159.1"/>
</dbReference>
<proteinExistence type="predicted"/>
<protein>
    <submittedName>
        <fullName evidence="2">Uncharacterized protein</fullName>
    </submittedName>
</protein>
<accession>A0A0K1EKE7</accession>
<reference evidence="2 3" key="1">
    <citation type="submission" date="2015-07" db="EMBL/GenBank/DDBJ databases">
        <title>Genome analysis of myxobacterium Chondromyces crocatus Cm c5 reveals a high potential for natural compound synthesis and the genetic basis for the loss of fruiting body formation.</title>
        <authorList>
            <person name="Zaburannyi N."/>
            <person name="Bunk B."/>
            <person name="Maier J."/>
            <person name="Overmann J."/>
            <person name="Mueller R."/>
        </authorList>
    </citation>
    <scope>NUCLEOTIDE SEQUENCE [LARGE SCALE GENOMIC DNA]</scope>
    <source>
        <strain evidence="2 3">Cm c5</strain>
    </source>
</reference>
<feature type="compositionally biased region" description="Pro residues" evidence="1">
    <location>
        <begin position="52"/>
        <end position="69"/>
    </location>
</feature>
<evidence type="ECO:0000256" key="1">
    <source>
        <dbReference type="SAM" id="MobiDB-lite"/>
    </source>
</evidence>
<dbReference type="STRING" id="52.CMC5_055400"/>
<dbReference type="KEGG" id="ccro:CMC5_055400"/>
<evidence type="ECO:0000313" key="3">
    <source>
        <dbReference type="Proteomes" id="UP000067626"/>
    </source>
</evidence>
<evidence type="ECO:0000313" key="2">
    <source>
        <dbReference type="EMBL" id="AKT41341.1"/>
    </source>
</evidence>
<gene>
    <name evidence="2" type="ORF">CMC5_055400</name>
</gene>
<keyword evidence="3" id="KW-1185">Reference proteome</keyword>
<dbReference type="AlphaFoldDB" id="A0A0K1EKE7"/>